<keyword evidence="1" id="KW-1133">Transmembrane helix</keyword>
<gene>
    <name evidence="2" type="ORF">JZO67_001302</name>
</gene>
<keyword evidence="3" id="KW-1185">Reference proteome</keyword>
<feature type="transmembrane region" description="Helical" evidence="1">
    <location>
        <begin position="118"/>
        <end position="135"/>
    </location>
</feature>
<organism evidence="2 3">
    <name type="scientific">Candidatus Enterococcus ferrettii</name>
    <dbReference type="NCBI Taxonomy" id="2815324"/>
    <lineage>
        <taxon>Bacteria</taxon>
        <taxon>Bacillati</taxon>
        <taxon>Bacillota</taxon>
        <taxon>Bacilli</taxon>
        <taxon>Lactobacillales</taxon>
        <taxon>Enterococcaceae</taxon>
        <taxon>Enterococcus</taxon>
    </lineage>
</organism>
<protein>
    <recommendedName>
        <fullName evidence="4">Sortase</fullName>
    </recommendedName>
</protein>
<keyword evidence="1" id="KW-0812">Transmembrane</keyword>
<accession>A0ABV0EL33</accession>
<evidence type="ECO:0008006" key="4">
    <source>
        <dbReference type="Google" id="ProtNLM"/>
    </source>
</evidence>
<comment type="caution">
    <text evidence="2">The sequence shown here is derived from an EMBL/GenBank/DDBJ whole genome shotgun (WGS) entry which is preliminary data.</text>
</comment>
<keyword evidence="1" id="KW-0472">Membrane</keyword>
<dbReference type="InterPro" id="IPR023365">
    <property type="entry name" value="Sortase_dom-sf"/>
</dbReference>
<dbReference type="Gene3D" id="2.40.260.10">
    <property type="entry name" value="Sortase"/>
    <property type="match status" value="1"/>
</dbReference>
<evidence type="ECO:0000256" key="1">
    <source>
        <dbReference type="SAM" id="Phobius"/>
    </source>
</evidence>
<name>A0ABV0EL33_9ENTE</name>
<proteinExistence type="predicted"/>
<sequence length="136" mass="15390">MIYATDFQDIYTYKVVRNEVIEDTEVGVVEKQVNGGPLITLLRCEGNIGTPYREVVQGELVTQESVNEAPKERLKELGLQKKKGASSQKLVKKQPIPPFQQFAMMIAGKFVSEPLQTMVPMFIFLVLPILFFALIR</sequence>
<reference evidence="2 3" key="1">
    <citation type="submission" date="2024-02" db="EMBL/GenBank/DDBJ databases">
        <title>The Genome Sequence of Enterococcus sp. DIV0159.</title>
        <authorList>
            <person name="Earl A."/>
            <person name="Manson A."/>
            <person name="Gilmore M."/>
            <person name="Sanders J."/>
            <person name="Shea T."/>
            <person name="Howe W."/>
            <person name="Livny J."/>
            <person name="Cuomo C."/>
            <person name="Neafsey D."/>
            <person name="Birren B."/>
        </authorList>
    </citation>
    <scope>NUCLEOTIDE SEQUENCE [LARGE SCALE GENOMIC DNA]</scope>
    <source>
        <strain evidence="2 3">665A</strain>
    </source>
</reference>
<dbReference type="SUPFAM" id="SSF63817">
    <property type="entry name" value="Sortase"/>
    <property type="match status" value="1"/>
</dbReference>
<dbReference type="Proteomes" id="UP000664357">
    <property type="component" value="Unassembled WGS sequence"/>
</dbReference>
<evidence type="ECO:0000313" key="2">
    <source>
        <dbReference type="EMBL" id="MEO1769351.1"/>
    </source>
</evidence>
<dbReference type="EMBL" id="JAFREL020000001">
    <property type="protein sequence ID" value="MEO1769351.1"/>
    <property type="molecule type" value="Genomic_DNA"/>
</dbReference>
<evidence type="ECO:0000313" key="3">
    <source>
        <dbReference type="Proteomes" id="UP000664357"/>
    </source>
</evidence>